<sequence length="62" mass="7090">MLPLSRNFLTPQEMRRTFDRQSAILIGDCTLPVTYISTEATFDMKVASVEKLPHTSRDAKNF</sequence>
<organism evidence="1 2">
    <name type="scientific">Trichomonas vaginalis (strain ATCC PRA-98 / G3)</name>
    <dbReference type="NCBI Taxonomy" id="412133"/>
    <lineage>
        <taxon>Eukaryota</taxon>
        <taxon>Metamonada</taxon>
        <taxon>Parabasalia</taxon>
        <taxon>Trichomonadida</taxon>
        <taxon>Trichomonadidae</taxon>
        <taxon>Trichomonas</taxon>
    </lineage>
</organism>
<dbReference type="InParanoid" id="A2HCI0"/>
<dbReference type="VEuPathDB" id="TrichDB:TVAG_513080"/>
<accession>A2HCI0</accession>
<reference evidence="1" key="1">
    <citation type="submission" date="2006-10" db="EMBL/GenBank/DDBJ databases">
        <authorList>
            <person name="Amadeo P."/>
            <person name="Zhao Q."/>
            <person name="Wortman J."/>
            <person name="Fraser-Liggett C."/>
            <person name="Carlton J."/>
        </authorList>
    </citation>
    <scope>NUCLEOTIDE SEQUENCE</scope>
    <source>
        <strain evidence="1">G3</strain>
    </source>
</reference>
<keyword evidence="2" id="KW-1185">Reference proteome</keyword>
<dbReference type="AlphaFoldDB" id="A2HCI0"/>
<name>A2HCI0_TRIV3</name>
<reference evidence="1" key="2">
    <citation type="journal article" date="2007" name="Science">
        <title>Draft genome sequence of the sexually transmitted pathogen Trichomonas vaginalis.</title>
        <authorList>
            <person name="Carlton J.M."/>
            <person name="Hirt R.P."/>
            <person name="Silva J.C."/>
            <person name="Delcher A.L."/>
            <person name="Schatz M."/>
            <person name="Zhao Q."/>
            <person name="Wortman J.R."/>
            <person name="Bidwell S.L."/>
            <person name="Alsmark U.C.M."/>
            <person name="Besteiro S."/>
            <person name="Sicheritz-Ponten T."/>
            <person name="Noel C.J."/>
            <person name="Dacks J.B."/>
            <person name="Foster P.G."/>
            <person name="Simillion C."/>
            <person name="Van de Peer Y."/>
            <person name="Miranda-Saavedra D."/>
            <person name="Barton G.J."/>
            <person name="Westrop G.D."/>
            <person name="Mueller S."/>
            <person name="Dessi D."/>
            <person name="Fiori P.L."/>
            <person name="Ren Q."/>
            <person name="Paulsen I."/>
            <person name="Zhang H."/>
            <person name="Bastida-Corcuera F.D."/>
            <person name="Simoes-Barbosa A."/>
            <person name="Brown M.T."/>
            <person name="Hayes R.D."/>
            <person name="Mukherjee M."/>
            <person name="Okumura C.Y."/>
            <person name="Schneider R."/>
            <person name="Smith A.J."/>
            <person name="Vanacova S."/>
            <person name="Villalvazo M."/>
            <person name="Haas B.J."/>
            <person name="Pertea M."/>
            <person name="Feldblyum T.V."/>
            <person name="Utterback T.R."/>
            <person name="Shu C.L."/>
            <person name="Osoegawa K."/>
            <person name="de Jong P.J."/>
            <person name="Hrdy I."/>
            <person name="Horvathova L."/>
            <person name="Zubacova Z."/>
            <person name="Dolezal P."/>
            <person name="Malik S.B."/>
            <person name="Logsdon J.M. Jr."/>
            <person name="Henze K."/>
            <person name="Gupta A."/>
            <person name="Wang C.C."/>
            <person name="Dunne R.L."/>
            <person name="Upcroft J.A."/>
            <person name="Upcroft P."/>
            <person name="White O."/>
            <person name="Salzberg S.L."/>
            <person name="Tang P."/>
            <person name="Chiu C.-H."/>
            <person name="Lee Y.-S."/>
            <person name="Embley T.M."/>
            <person name="Coombs G.H."/>
            <person name="Mottram J.C."/>
            <person name="Tachezy J."/>
            <person name="Fraser-Liggett C.M."/>
            <person name="Johnson P.J."/>
        </authorList>
    </citation>
    <scope>NUCLEOTIDE SEQUENCE [LARGE SCALE GENOMIC DNA]</scope>
    <source>
        <strain evidence="1">G3</strain>
    </source>
</reference>
<dbReference type="EMBL" id="DS131185">
    <property type="protein sequence ID" value="EAX72887.1"/>
    <property type="molecule type" value="Genomic_DNA"/>
</dbReference>
<proteinExistence type="predicted"/>
<protein>
    <submittedName>
        <fullName evidence="1">Uncharacterized protein</fullName>
    </submittedName>
</protein>
<evidence type="ECO:0000313" key="2">
    <source>
        <dbReference type="Proteomes" id="UP000001542"/>
    </source>
</evidence>
<dbReference type="Proteomes" id="UP000001542">
    <property type="component" value="Unassembled WGS sequence"/>
</dbReference>
<dbReference type="VEuPathDB" id="TrichDB:TVAGG3_0693970"/>
<evidence type="ECO:0000313" key="1">
    <source>
        <dbReference type="EMBL" id="EAX72887.1"/>
    </source>
</evidence>
<gene>
    <name evidence="1" type="ORF">TVAG_513080</name>
</gene>